<accession>A0ABT4D068</accession>
<evidence type="ECO:0000313" key="5">
    <source>
        <dbReference type="Proteomes" id="UP001078443"/>
    </source>
</evidence>
<feature type="transmembrane region" description="Helical" evidence="2">
    <location>
        <begin position="429"/>
        <end position="446"/>
    </location>
</feature>
<feature type="coiled-coil region" evidence="1">
    <location>
        <begin position="717"/>
        <end position="758"/>
    </location>
</feature>
<keyword evidence="1" id="KW-0175">Coiled coil</keyword>
<dbReference type="RefSeq" id="WP_268040940.1">
    <property type="nucleotide sequence ID" value="NZ_JAPQER010000003.1"/>
</dbReference>
<feature type="coiled-coil region" evidence="1">
    <location>
        <begin position="481"/>
        <end position="568"/>
    </location>
</feature>
<feature type="domain" description="YhaN AAA" evidence="3">
    <location>
        <begin position="1"/>
        <end position="193"/>
    </location>
</feature>
<dbReference type="Proteomes" id="UP001078443">
    <property type="component" value="Unassembled WGS sequence"/>
</dbReference>
<name>A0ABT4D068_9CLOT</name>
<organism evidence="4 5">
    <name type="scientific">Clostridium aestuarii</name>
    <dbReference type="NCBI Taxonomy" id="338193"/>
    <lineage>
        <taxon>Bacteria</taxon>
        <taxon>Bacillati</taxon>
        <taxon>Bacillota</taxon>
        <taxon>Clostridia</taxon>
        <taxon>Eubacteriales</taxon>
        <taxon>Clostridiaceae</taxon>
        <taxon>Clostridium</taxon>
    </lineage>
</organism>
<dbReference type="PANTHER" id="PTHR41259:SF1">
    <property type="entry name" value="DOUBLE-STRAND BREAK REPAIR RAD50 ATPASE, PUTATIVE-RELATED"/>
    <property type="match status" value="1"/>
</dbReference>
<dbReference type="EMBL" id="JAPQER010000003">
    <property type="protein sequence ID" value="MCY6484634.1"/>
    <property type="molecule type" value="Genomic_DNA"/>
</dbReference>
<reference evidence="4" key="1">
    <citation type="submission" date="2022-12" db="EMBL/GenBank/DDBJ databases">
        <authorList>
            <person name="Wang J."/>
        </authorList>
    </citation>
    <scope>NUCLEOTIDE SEQUENCE</scope>
    <source>
        <strain evidence="4">HY-45-18</strain>
    </source>
</reference>
<feature type="transmembrane region" description="Helical" evidence="2">
    <location>
        <begin position="452"/>
        <end position="473"/>
    </location>
</feature>
<evidence type="ECO:0000259" key="3">
    <source>
        <dbReference type="Pfam" id="PF13514"/>
    </source>
</evidence>
<keyword evidence="2" id="KW-0472">Membrane</keyword>
<proteinExistence type="predicted"/>
<feature type="coiled-coil region" evidence="1">
    <location>
        <begin position="194"/>
        <end position="299"/>
    </location>
</feature>
<comment type="caution">
    <text evidence="4">The sequence shown here is derived from an EMBL/GenBank/DDBJ whole genome shotgun (WGS) entry which is preliminary data.</text>
</comment>
<dbReference type="Gene3D" id="3.40.50.300">
    <property type="entry name" value="P-loop containing nucleotide triphosphate hydrolases"/>
    <property type="match status" value="2"/>
</dbReference>
<evidence type="ECO:0000256" key="2">
    <source>
        <dbReference type="SAM" id="Phobius"/>
    </source>
</evidence>
<dbReference type="InterPro" id="IPR027417">
    <property type="entry name" value="P-loop_NTPase"/>
</dbReference>
<evidence type="ECO:0000256" key="1">
    <source>
        <dbReference type="SAM" id="Coils"/>
    </source>
</evidence>
<keyword evidence="2" id="KW-1133">Transmembrane helix</keyword>
<dbReference type="SUPFAM" id="SSF52540">
    <property type="entry name" value="P-loop containing nucleoside triphosphate hydrolases"/>
    <property type="match status" value="2"/>
</dbReference>
<keyword evidence="5" id="KW-1185">Reference proteome</keyword>
<keyword evidence="2" id="KW-0812">Transmembrane</keyword>
<gene>
    <name evidence="4" type="ORF">OW763_09810</name>
</gene>
<dbReference type="Pfam" id="PF13514">
    <property type="entry name" value="AAA_27"/>
    <property type="match status" value="1"/>
</dbReference>
<sequence>MKLKRIYIKDFGIFRDEKLDDIFSQIVVIGGKNRAGKTTFMKLLRHLGFGFQGNDKEIPPPNVEYAVDYDIETKEGDIFNVSISGNKIPLVKGLNIDKDIQIEKLYGNIDYLTYKQLFTISLDELNNVSLKNSKEINSIQAIFLGAGFREIIEIPKIIKDMEKEAKKIGGKNGNPSTSQFKQYNKEIKEGIYRRERASQQLETYYKNYNELEKIENSIEKNKQKLNSIKNKAEFLEILKSNFNLHEELKALEIRLDNKELKNAAKTYDEGLMEKAIRLKEEYEDILQEYNNQRYEFRKNVGENEDIKDKLIKQKSKLQYCYNNISGTIEKINNYRELKTNCIKEKQEIVKEMFNINEEWKGDINKILSINTDSIRLEQLNNTINEYKEIFHESKLINSELENLKLNKDVFEKNALKNNTSNFNKILEKYFYFSLVIIACGILLSIINYSKYGVVFILSGAILGGVYTVIKYLLQNEKTNDKEDLLLQFNRANMQIEEKNKTIESINKKLEANEKRIQKYREILKLDDMVSGEIIKDYFKNVRELKNRISELEYDVKKSNNMLKEIQSKLILMYDLVKKFHEIIYLDDNVMKKSLIENSNKLFQQINILNNYIDISEEMSGIEQKKILVEENIYKLLGKQNKELESPYSLEKFIETNRKVKNYLELKTEYDILKKTLINTFNVPRVRKNLESLKEEYGWDINENGFSFKNLFEKYISVNEIDKEYINIRKKYENLKEEIEDLKDRLQNLKYELQVLGISENIESAQYKIDAARKGLEPIAKEYAVLRAAQFILEKIQNNFVEKTKHSLLKGAGEYLSFITAGEYSNILPYEDLTKLDFKLLLGNGNVQNTSEVLSRATKEQLFLSVRLSRIKEINPQLPIILDDSFVNFDEEHTKQTVKILKELSKTNQIFVTTCHPQLVQYIGKNLNNVQYLKLEKGKFEAADKTKLIEYLT</sequence>
<evidence type="ECO:0000313" key="4">
    <source>
        <dbReference type="EMBL" id="MCY6484634.1"/>
    </source>
</evidence>
<dbReference type="InterPro" id="IPR038734">
    <property type="entry name" value="YhaN_AAA"/>
</dbReference>
<protein>
    <submittedName>
        <fullName evidence="4">AAA family ATPase</fullName>
    </submittedName>
</protein>
<dbReference type="PANTHER" id="PTHR41259">
    <property type="entry name" value="DOUBLE-STRAND BREAK REPAIR RAD50 ATPASE, PUTATIVE-RELATED"/>
    <property type="match status" value="1"/>
</dbReference>